<dbReference type="SUPFAM" id="SSF53474">
    <property type="entry name" value="alpha/beta-Hydrolases"/>
    <property type="match status" value="1"/>
</dbReference>
<dbReference type="InterPro" id="IPR029058">
    <property type="entry name" value="AB_hydrolase_fold"/>
</dbReference>
<evidence type="ECO:0000313" key="4">
    <source>
        <dbReference type="Proteomes" id="UP001521150"/>
    </source>
</evidence>
<dbReference type="GO" id="GO:0016787">
    <property type="term" value="F:hydrolase activity"/>
    <property type="evidence" value="ECO:0007669"/>
    <property type="project" value="UniProtKB-KW"/>
</dbReference>
<proteinExistence type="predicted"/>
<name>A0ABS8Z842_9PSEU</name>
<keyword evidence="1 3" id="KW-0378">Hydrolase</keyword>
<dbReference type="Proteomes" id="UP001521150">
    <property type="component" value="Unassembled WGS sequence"/>
</dbReference>
<organism evidence="3 4">
    <name type="scientific">Kibdelosporangium philippinense</name>
    <dbReference type="NCBI Taxonomy" id="211113"/>
    <lineage>
        <taxon>Bacteria</taxon>
        <taxon>Bacillati</taxon>
        <taxon>Actinomycetota</taxon>
        <taxon>Actinomycetes</taxon>
        <taxon>Pseudonocardiales</taxon>
        <taxon>Pseudonocardiaceae</taxon>
        <taxon>Kibdelosporangium</taxon>
    </lineage>
</organism>
<dbReference type="EMBL" id="JAJVCN010000001">
    <property type="protein sequence ID" value="MCE7004054.1"/>
    <property type="molecule type" value="Genomic_DNA"/>
</dbReference>
<evidence type="ECO:0000256" key="1">
    <source>
        <dbReference type="ARBA" id="ARBA00022801"/>
    </source>
</evidence>
<dbReference type="PANTHER" id="PTHR43798:SF31">
    <property type="entry name" value="AB HYDROLASE SUPERFAMILY PROTEIN YCLE"/>
    <property type="match status" value="1"/>
</dbReference>
<gene>
    <name evidence="3" type="ORF">LWC34_14610</name>
</gene>
<reference evidence="3 4" key="1">
    <citation type="submission" date="2021-12" db="EMBL/GenBank/DDBJ databases">
        <title>Genome sequence of Kibdelosporangium philippinense ATCC 49844.</title>
        <authorList>
            <person name="Fedorov E.A."/>
            <person name="Omeragic M."/>
            <person name="Shalygina K.F."/>
            <person name="Maclea K.S."/>
        </authorList>
    </citation>
    <scope>NUCLEOTIDE SEQUENCE [LARGE SCALE GENOMIC DNA]</scope>
    <source>
        <strain evidence="3 4">ATCC 49844</strain>
    </source>
</reference>
<protein>
    <submittedName>
        <fullName evidence="3">Alpha/beta hydrolase</fullName>
    </submittedName>
</protein>
<keyword evidence="4" id="KW-1185">Reference proteome</keyword>
<accession>A0ABS8Z842</accession>
<dbReference type="Gene3D" id="3.40.50.1820">
    <property type="entry name" value="alpha/beta hydrolase"/>
    <property type="match status" value="1"/>
</dbReference>
<evidence type="ECO:0000259" key="2">
    <source>
        <dbReference type="Pfam" id="PF12697"/>
    </source>
</evidence>
<dbReference type="PRINTS" id="PR00111">
    <property type="entry name" value="ABHYDROLASE"/>
</dbReference>
<dbReference type="Pfam" id="PF12697">
    <property type="entry name" value="Abhydrolase_6"/>
    <property type="match status" value="1"/>
</dbReference>
<feature type="domain" description="AB hydrolase-1" evidence="2">
    <location>
        <begin position="16"/>
        <end position="247"/>
    </location>
</feature>
<evidence type="ECO:0000313" key="3">
    <source>
        <dbReference type="EMBL" id="MCE7004054.1"/>
    </source>
</evidence>
<dbReference type="InterPro" id="IPR000073">
    <property type="entry name" value="AB_hydrolase_1"/>
</dbReference>
<comment type="caution">
    <text evidence="3">The sequence shown here is derived from an EMBL/GenBank/DDBJ whole genome shotgun (WGS) entry which is preliminary data.</text>
</comment>
<dbReference type="InterPro" id="IPR050266">
    <property type="entry name" value="AB_hydrolase_sf"/>
</dbReference>
<dbReference type="RefSeq" id="WP_233725594.1">
    <property type="nucleotide sequence ID" value="NZ_JAJVCN010000001.1"/>
</dbReference>
<sequence length="257" mass="26809">MTEALSYDVHGSGPGLVLIHGPGGFASTTWGSMVEQLAAYSTVVLPDLPGSGDSTRAGEPLEVATLADQIVATAHAAGLSEFVIGGVSTGAAIAIAVAARWPARVHGVISICGYAYPRATLRLNLEIWRAMLDSQDGVTRSRFLTSLLFAEPYLAALPPDAVNQLVKQLAGLAAPGTTEQVDFALAVDVRPDLAAVRAPALVVVPPVDRFVAPEHAAEIANGITEARLVEVPGGHASFFEDPQPTLDAMITFLRELP</sequence>
<dbReference type="PANTHER" id="PTHR43798">
    <property type="entry name" value="MONOACYLGLYCEROL LIPASE"/>
    <property type="match status" value="1"/>
</dbReference>